<evidence type="ECO:0000256" key="2">
    <source>
        <dbReference type="ARBA" id="ARBA00022679"/>
    </source>
</evidence>
<evidence type="ECO:0000256" key="3">
    <source>
        <dbReference type="ARBA" id="ARBA00022691"/>
    </source>
</evidence>
<dbReference type="AlphaFoldDB" id="A0A7K1HBC0"/>
<dbReference type="Gene3D" id="3.40.50.150">
    <property type="entry name" value="Vaccinia Virus protein VP39"/>
    <property type="match status" value="1"/>
</dbReference>
<dbReference type="GO" id="GO:0032259">
    <property type="term" value="P:methylation"/>
    <property type="evidence" value="ECO:0007669"/>
    <property type="project" value="UniProtKB-KW"/>
</dbReference>
<dbReference type="RefSeq" id="WP_129942974.1">
    <property type="nucleotide sequence ID" value="NZ_RCYQ01000002.1"/>
</dbReference>
<dbReference type="EMBL" id="WNCR01000002">
    <property type="protein sequence ID" value="MTU28519.1"/>
    <property type="molecule type" value="Genomic_DNA"/>
</dbReference>
<evidence type="ECO:0000313" key="5">
    <source>
        <dbReference type="Proteomes" id="UP000437446"/>
    </source>
</evidence>
<dbReference type="InterPro" id="IPR012327">
    <property type="entry name" value="MeTrfase_D12"/>
</dbReference>
<keyword evidence="1 4" id="KW-0489">Methyltransferase</keyword>
<proteinExistence type="predicted"/>
<name>A0A7K1HBC0_9BACT</name>
<dbReference type="Pfam" id="PF02086">
    <property type="entry name" value="MethyltransfD12"/>
    <property type="match status" value="1"/>
</dbReference>
<comment type="caution">
    <text evidence="4">The sequence shown here is derived from an EMBL/GenBank/DDBJ whole genome shotgun (WGS) entry which is preliminary data.</text>
</comment>
<dbReference type="SUPFAM" id="SSF53335">
    <property type="entry name" value="S-adenosyl-L-methionine-dependent methyltransferases"/>
    <property type="match status" value="1"/>
</dbReference>
<organism evidence="4 5">
    <name type="scientific">Parabacteroides merdae</name>
    <dbReference type="NCBI Taxonomy" id="46503"/>
    <lineage>
        <taxon>Bacteria</taxon>
        <taxon>Pseudomonadati</taxon>
        <taxon>Bacteroidota</taxon>
        <taxon>Bacteroidia</taxon>
        <taxon>Bacteroidales</taxon>
        <taxon>Tannerellaceae</taxon>
        <taxon>Parabacteroides</taxon>
    </lineage>
</organism>
<gene>
    <name evidence="4" type="ORF">GMD66_04670</name>
</gene>
<evidence type="ECO:0000313" key="4">
    <source>
        <dbReference type="EMBL" id="MTU28519.1"/>
    </source>
</evidence>
<sequence length="344" mass="40529">MKLPVTRYYGSKRKLIEDIWSALEERNIQFNSILDLFGGTGILSYYMLTKRKQVIYNDIFLFNCKIAKALLDTPRNTFKEIDAIDLLNVRKERDYKQIIEDNFEGVYYTNAENKIIDIVTQNIHYLPDNMQASAYYILIQSCIIKRPFNLFHRNNLNLRINHTKSKFGNKVTWEQSFYDLFIKFTKELNEFQFSEQQNIQIINTSALNCNVEADVVYIDTPYFNNDGSMVSYHSRYHFLEGLVNYDLIENNIDLNKKNKEICINKNKEFECKQTFLEELHNLISKHRNSIIVLSYTSNGYPSPDELKEVVMQFKNNVEVVSLGKHSFALNKHNEGREEILVIGR</sequence>
<evidence type="ECO:0000256" key="1">
    <source>
        <dbReference type="ARBA" id="ARBA00022603"/>
    </source>
</evidence>
<dbReference type="PRINTS" id="PR00505">
    <property type="entry name" value="D12N6MTFRASE"/>
</dbReference>
<reference evidence="4 5" key="1">
    <citation type="journal article" date="2019" name="Nat. Med.">
        <title>A library of human gut bacterial isolates paired with longitudinal multiomics data enables mechanistic microbiome research.</title>
        <authorList>
            <person name="Poyet M."/>
            <person name="Groussin M."/>
            <person name="Gibbons S.M."/>
            <person name="Avila-Pacheco J."/>
            <person name="Jiang X."/>
            <person name="Kearney S.M."/>
            <person name="Perrotta A.R."/>
            <person name="Berdy B."/>
            <person name="Zhao S."/>
            <person name="Lieberman T.D."/>
            <person name="Swanson P.K."/>
            <person name="Smith M."/>
            <person name="Roesemann S."/>
            <person name="Alexander J.E."/>
            <person name="Rich S.A."/>
            <person name="Livny J."/>
            <person name="Vlamakis H."/>
            <person name="Clish C."/>
            <person name="Bullock K."/>
            <person name="Deik A."/>
            <person name="Scott J."/>
            <person name="Pierce K.A."/>
            <person name="Xavier R.J."/>
            <person name="Alm E.J."/>
        </authorList>
    </citation>
    <scope>NUCLEOTIDE SEQUENCE [LARGE SCALE GENOMIC DNA]</scope>
    <source>
        <strain evidence="4 5">BIOML-A25</strain>
    </source>
</reference>
<keyword evidence="3" id="KW-0949">S-adenosyl-L-methionine</keyword>
<protein>
    <submittedName>
        <fullName evidence="4">DNA methyltransferase</fullName>
    </submittedName>
</protein>
<dbReference type="GO" id="GO:0009307">
    <property type="term" value="P:DNA restriction-modification system"/>
    <property type="evidence" value="ECO:0007669"/>
    <property type="project" value="InterPro"/>
</dbReference>
<accession>A0A7K1HBC0</accession>
<dbReference type="GO" id="GO:0009007">
    <property type="term" value="F:site-specific DNA-methyltransferase (adenine-specific) activity"/>
    <property type="evidence" value="ECO:0007669"/>
    <property type="project" value="UniProtKB-EC"/>
</dbReference>
<keyword evidence="2 4" id="KW-0808">Transferase</keyword>
<dbReference type="Proteomes" id="UP000437446">
    <property type="component" value="Unassembled WGS sequence"/>
</dbReference>
<dbReference type="InterPro" id="IPR029063">
    <property type="entry name" value="SAM-dependent_MTases_sf"/>
</dbReference>